<evidence type="ECO:0000313" key="7">
    <source>
        <dbReference type="Proteomes" id="UP000183015"/>
    </source>
</evidence>
<dbReference type="PRINTS" id="PR00469">
    <property type="entry name" value="PNDRDTASEII"/>
</dbReference>
<dbReference type="InterPro" id="IPR036188">
    <property type="entry name" value="FAD/NAD-bd_sf"/>
</dbReference>
<sequence length="535" mass="56493">MNDRLNEAYDVVVVGGGAAGLSGAVALSRARRTVLVVDAGDPRNAPSDHVHDYLGREGAAPAELLASGRAELAGYGGSFATGRVTGAAKDGEGFVVTVTSADAGTHAVRARRLLLTTGLTDELPRLPGLAERFGKDVLHCPYCHGWEVRDRAVGILGTGPLAWHHAELWRQWTDRVLVLRHEGLDAPDADQAERLAARGIHVVDGPVTSLESADDRLTGVRLASGEVVALDALVVAPRLTARAELPQALGLPVVPVEYGGQVVGSRVPADATGATEVPGVWVAGNLTDPTAQVVVAAAAGLRAGAMINADLIAADTRDAVAAHREQLRTMFEQEAWEERYRSRPTLWSGNPNPQLVAEAADLTPGRALDVGSGEGADAIWLASRGWQVTGTDISTVALARATDHARAAGADIAERITFSHADLRETPPAPGSFDLVTAQFMHLPTAQRRALFAALAAAVAPDGTLLLVGHHPRDKRDGGGPGVHLDMLYTPEQVAADLDPALWDVRTDTRARRVVDPEGRELTLHDAVTVARRRR</sequence>
<dbReference type="PANTHER" id="PTHR48105">
    <property type="entry name" value="THIOREDOXIN REDUCTASE 1-RELATED-RELATED"/>
    <property type="match status" value="1"/>
</dbReference>
<feature type="domain" description="FAD/NAD(P)-binding" evidence="4">
    <location>
        <begin position="9"/>
        <end position="299"/>
    </location>
</feature>
<gene>
    <name evidence="6" type="ORF">SAMN05414137_117129</name>
</gene>
<accession>A0A1H7V881</accession>
<dbReference type="SUPFAM" id="SSF51905">
    <property type="entry name" value="FAD/NAD(P)-binding domain"/>
    <property type="match status" value="1"/>
</dbReference>
<protein>
    <submittedName>
        <fullName evidence="6">Thioredoxin reductase</fullName>
    </submittedName>
</protein>
<evidence type="ECO:0000313" key="6">
    <source>
        <dbReference type="EMBL" id="SEM04967.1"/>
    </source>
</evidence>
<dbReference type="AlphaFoldDB" id="A0A1H7V881"/>
<reference evidence="7" key="1">
    <citation type="submission" date="2016-10" db="EMBL/GenBank/DDBJ databases">
        <authorList>
            <person name="Varghese N."/>
        </authorList>
    </citation>
    <scope>NUCLEOTIDE SEQUENCE [LARGE SCALE GENOMIC DNA]</scope>
    <source>
        <strain evidence="7">DSM 45096 / BCRC 16803 / CGMCC 4.1857 / CIP 109030 / JCM 12277 / KCTC 19219 / NBRC 100920 / 33214</strain>
    </source>
</reference>
<dbReference type="GO" id="GO:0008168">
    <property type="term" value="F:methyltransferase activity"/>
    <property type="evidence" value="ECO:0007669"/>
    <property type="project" value="UniProtKB-ARBA"/>
</dbReference>
<keyword evidence="2" id="KW-0560">Oxidoreductase</keyword>
<evidence type="ECO:0000256" key="3">
    <source>
        <dbReference type="ARBA" id="ARBA00048132"/>
    </source>
</evidence>
<keyword evidence="7" id="KW-1185">Reference proteome</keyword>
<dbReference type="Proteomes" id="UP000183015">
    <property type="component" value="Unassembled WGS sequence"/>
</dbReference>
<comment type="catalytic activity">
    <reaction evidence="3">
        <text>[thioredoxin]-dithiol + NADP(+) = [thioredoxin]-disulfide + NADPH + H(+)</text>
        <dbReference type="Rhea" id="RHEA:20345"/>
        <dbReference type="Rhea" id="RHEA-COMP:10698"/>
        <dbReference type="Rhea" id="RHEA-COMP:10700"/>
        <dbReference type="ChEBI" id="CHEBI:15378"/>
        <dbReference type="ChEBI" id="CHEBI:29950"/>
        <dbReference type="ChEBI" id="CHEBI:50058"/>
        <dbReference type="ChEBI" id="CHEBI:57783"/>
        <dbReference type="ChEBI" id="CHEBI:58349"/>
        <dbReference type="EC" id="1.8.1.9"/>
    </reaction>
</comment>
<dbReference type="EMBL" id="FOAZ01000017">
    <property type="protein sequence ID" value="SEM04967.1"/>
    <property type="molecule type" value="Genomic_DNA"/>
</dbReference>
<dbReference type="InterPro" id="IPR050097">
    <property type="entry name" value="Ferredoxin-NADP_redctase_2"/>
</dbReference>
<dbReference type="eggNOG" id="COG0492">
    <property type="taxonomic scope" value="Bacteria"/>
</dbReference>
<feature type="domain" description="Methyltransferase" evidence="5">
    <location>
        <begin position="368"/>
        <end position="463"/>
    </location>
</feature>
<dbReference type="Gene3D" id="3.40.50.150">
    <property type="entry name" value="Vaccinia Virus protein VP39"/>
    <property type="match status" value="1"/>
</dbReference>
<dbReference type="Gene3D" id="3.50.50.60">
    <property type="entry name" value="FAD/NAD(P)-binding domain"/>
    <property type="match status" value="2"/>
</dbReference>
<evidence type="ECO:0000259" key="4">
    <source>
        <dbReference type="Pfam" id="PF07992"/>
    </source>
</evidence>
<organism evidence="6 7">
    <name type="scientific">Streptacidiphilus jiangxiensis</name>
    <dbReference type="NCBI Taxonomy" id="235985"/>
    <lineage>
        <taxon>Bacteria</taxon>
        <taxon>Bacillati</taxon>
        <taxon>Actinomycetota</taxon>
        <taxon>Actinomycetes</taxon>
        <taxon>Kitasatosporales</taxon>
        <taxon>Streptomycetaceae</taxon>
        <taxon>Streptacidiphilus</taxon>
    </lineage>
</organism>
<dbReference type="SUPFAM" id="SSF53335">
    <property type="entry name" value="S-adenosyl-L-methionine-dependent methyltransferases"/>
    <property type="match status" value="1"/>
</dbReference>
<evidence type="ECO:0000256" key="1">
    <source>
        <dbReference type="ARBA" id="ARBA00022630"/>
    </source>
</evidence>
<dbReference type="GO" id="GO:0004791">
    <property type="term" value="F:thioredoxin-disulfide reductase (NADPH) activity"/>
    <property type="evidence" value="ECO:0007669"/>
    <property type="project" value="UniProtKB-EC"/>
</dbReference>
<keyword evidence="1" id="KW-0285">Flavoprotein</keyword>
<evidence type="ECO:0000259" key="5">
    <source>
        <dbReference type="Pfam" id="PF13649"/>
    </source>
</evidence>
<dbReference type="STRING" id="235985.SAMN05414137_117129"/>
<dbReference type="Pfam" id="PF07992">
    <property type="entry name" value="Pyr_redox_2"/>
    <property type="match status" value="1"/>
</dbReference>
<dbReference type="InterPro" id="IPR029063">
    <property type="entry name" value="SAM-dependent_MTases_sf"/>
</dbReference>
<dbReference type="eggNOG" id="COG2227">
    <property type="taxonomic scope" value="Bacteria"/>
</dbReference>
<dbReference type="RefSeq" id="WP_042443173.1">
    <property type="nucleotide sequence ID" value="NZ_BBPN01000004.1"/>
</dbReference>
<dbReference type="Pfam" id="PF13649">
    <property type="entry name" value="Methyltransf_25"/>
    <property type="match status" value="1"/>
</dbReference>
<proteinExistence type="predicted"/>
<dbReference type="InterPro" id="IPR041698">
    <property type="entry name" value="Methyltransf_25"/>
</dbReference>
<dbReference type="PRINTS" id="PR00368">
    <property type="entry name" value="FADPNR"/>
</dbReference>
<evidence type="ECO:0000256" key="2">
    <source>
        <dbReference type="ARBA" id="ARBA00023002"/>
    </source>
</evidence>
<dbReference type="CDD" id="cd02440">
    <property type="entry name" value="AdoMet_MTases"/>
    <property type="match status" value="1"/>
</dbReference>
<dbReference type="InterPro" id="IPR023753">
    <property type="entry name" value="FAD/NAD-binding_dom"/>
</dbReference>
<name>A0A1H7V881_STRJI</name>